<evidence type="ECO:0000313" key="7">
    <source>
        <dbReference type="EMBL" id="RHD58537.1"/>
    </source>
</evidence>
<feature type="chain" id="PRO_5036081355" evidence="5">
    <location>
        <begin position="21"/>
        <end position="371"/>
    </location>
</feature>
<dbReference type="Gene3D" id="3.40.50.880">
    <property type="match status" value="1"/>
</dbReference>
<proteinExistence type="inferred from homology"/>
<evidence type="ECO:0000256" key="3">
    <source>
        <dbReference type="ARBA" id="ARBA00022801"/>
    </source>
</evidence>
<dbReference type="CDD" id="cd03146">
    <property type="entry name" value="GAT1_Peptidase_E"/>
    <property type="match status" value="1"/>
</dbReference>
<dbReference type="EMBL" id="QSJG01000002">
    <property type="protein sequence ID" value="RHD58537.1"/>
    <property type="molecule type" value="Genomic_DNA"/>
</dbReference>
<keyword evidence="4" id="KW-0720">Serine protease</keyword>
<dbReference type="InterPro" id="IPR005320">
    <property type="entry name" value="Peptidase_S51"/>
</dbReference>
<gene>
    <name evidence="7" type="ORF">DW789_01665</name>
    <name evidence="6" type="ORF">DXB87_00980</name>
</gene>
<dbReference type="EMBL" id="QSTW01000001">
    <property type="protein sequence ID" value="RGM93602.1"/>
    <property type="molecule type" value="Genomic_DNA"/>
</dbReference>
<dbReference type="Proteomes" id="UP000260814">
    <property type="component" value="Unassembled WGS sequence"/>
</dbReference>
<dbReference type="InterPro" id="IPR029062">
    <property type="entry name" value="Class_I_gatase-like"/>
</dbReference>
<evidence type="ECO:0000256" key="4">
    <source>
        <dbReference type="ARBA" id="ARBA00022825"/>
    </source>
</evidence>
<accession>A0A3E4ZES4</accession>
<feature type="signal peptide" evidence="5">
    <location>
        <begin position="1"/>
        <end position="20"/>
    </location>
</feature>
<dbReference type="GO" id="GO:0008236">
    <property type="term" value="F:serine-type peptidase activity"/>
    <property type="evidence" value="ECO:0007669"/>
    <property type="project" value="UniProtKB-KW"/>
</dbReference>
<name>A0A3E4ZES4_9BACT</name>
<comment type="similarity">
    <text evidence="1">Belongs to the peptidase S51 family.</text>
</comment>
<sequence length="371" mass="41639">MFRLLLILGLFIMNLSVTKAQDKKIFVWGGDINLKFTRYIVDLTGKEHPRLCYLPTASGDNPDNIRFWGSICNALKIDTLVMNVWVSASPDNQSFEDILLHSDAIVVGGGNTLNMIGIWKAQGIDKILKKALDKGIILSGGSAGSICWFEKGISDSRPTNISAVEGLGLLPYSNCPHYSQKERRDLFHKLISNKEIHPGYAFDEKAGILFVNGKAKEFVTQNDKHHVYYVFLKGKQLEIKDLEAKKVISKHAIPEGEYQTTKVEKKLSEITLEGKSTPLSAYVMIVKEISKGKESFLNSSVNKIFIYKNKIAGVVNDKYLDSMGVYGLWYFYNHNGVWENAGEDIGGETVLESEITFREKAKVILSKRMTQ</sequence>
<dbReference type="AlphaFoldDB" id="A0A3E4ZES4"/>
<dbReference type="PANTHER" id="PTHR20842">
    <property type="entry name" value="PROTEASE S51 ALPHA-ASPARTYL DIPEPTIDASE"/>
    <property type="match status" value="1"/>
</dbReference>
<evidence type="ECO:0000256" key="1">
    <source>
        <dbReference type="ARBA" id="ARBA00006534"/>
    </source>
</evidence>
<keyword evidence="3" id="KW-0378">Hydrolase</keyword>
<evidence type="ECO:0000313" key="9">
    <source>
        <dbReference type="Proteomes" id="UP000284361"/>
    </source>
</evidence>
<evidence type="ECO:0000313" key="8">
    <source>
        <dbReference type="Proteomes" id="UP000260814"/>
    </source>
</evidence>
<dbReference type="SUPFAM" id="SSF52317">
    <property type="entry name" value="Class I glutamine amidotransferase-like"/>
    <property type="match status" value="1"/>
</dbReference>
<dbReference type="Proteomes" id="UP000284361">
    <property type="component" value="Unassembled WGS sequence"/>
</dbReference>
<dbReference type="PANTHER" id="PTHR20842:SF0">
    <property type="entry name" value="ALPHA-ASPARTYL DIPEPTIDASE"/>
    <property type="match status" value="1"/>
</dbReference>
<dbReference type="RefSeq" id="WP_117700592.1">
    <property type="nucleotide sequence ID" value="NZ_DBGDRZ010000044.1"/>
</dbReference>
<keyword evidence="2" id="KW-0645">Protease</keyword>
<organism evidence="6 8">
    <name type="scientific">Phocaeicola plebeius</name>
    <dbReference type="NCBI Taxonomy" id="310297"/>
    <lineage>
        <taxon>Bacteria</taxon>
        <taxon>Pseudomonadati</taxon>
        <taxon>Bacteroidota</taxon>
        <taxon>Bacteroidia</taxon>
        <taxon>Bacteroidales</taxon>
        <taxon>Bacteroidaceae</taxon>
        <taxon>Phocaeicola</taxon>
    </lineage>
</organism>
<evidence type="ECO:0000313" key="6">
    <source>
        <dbReference type="EMBL" id="RGM93602.1"/>
    </source>
</evidence>
<reference evidence="8 9" key="1">
    <citation type="submission" date="2018-08" db="EMBL/GenBank/DDBJ databases">
        <title>A genome reference for cultivated species of the human gut microbiota.</title>
        <authorList>
            <person name="Zou Y."/>
            <person name="Xue W."/>
            <person name="Luo G."/>
        </authorList>
    </citation>
    <scope>NUCLEOTIDE SEQUENCE [LARGE SCALE GENOMIC DNA]</scope>
    <source>
        <strain evidence="7 9">AM31-10</strain>
        <strain evidence="6 8">OM06-2</strain>
    </source>
</reference>
<comment type="caution">
    <text evidence="6">The sequence shown here is derived from an EMBL/GenBank/DDBJ whole genome shotgun (WGS) entry which is preliminary data.</text>
</comment>
<evidence type="ECO:0000256" key="2">
    <source>
        <dbReference type="ARBA" id="ARBA00022670"/>
    </source>
</evidence>
<dbReference type="Pfam" id="PF03575">
    <property type="entry name" value="Peptidase_S51"/>
    <property type="match status" value="1"/>
</dbReference>
<keyword evidence="5" id="KW-0732">Signal</keyword>
<dbReference type="GO" id="GO:0006508">
    <property type="term" value="P:proteolysis"/>
    <property type="evidence" value="ECO:0007669"/>
    <property type="project" value="UniProtKB-KW"/>
</dbReference>
<protein>
    <submittedName>
        <fullName evidence="6">Peptidase E</fullName>
    </submittedName>
</protein>
<evidence type="ECO:0000256" key="5">
    <source>
        <dbReference type="SAM" id="SignalP"/>
    </source>
</evidence>